<feature type="region of interest" description="Disordered" evidence="1">
    <location>
        <begin position="1"/>
        <end position="53"/>
    </location>
</feature>
<evidence type="ECO:0000313" key="3">
    <source>
        <dbReference type="Proteomes" id="UP000255549"/>
    </source>
</evidence>
<name>A0A380G8I9_STAIN</name>
<dbReference type="RefSeq" id="WP_179293365.1">
    <property type="nucleotide sequence ID" value="NZ_CAIB01000280.1"/>
</dbReference>
<dbReference type="EMBL" id="UHDP01000003">
    <property type="protein sequence ID" value="SUM46568.1"/>
    <property type="molecule type" value="Genomic_DNA"/>
</dbReference>
<sequence length="53" mass="5952">MDKKQGEEYLNKAKDAYDQYQDSQKGDNKENKDGGSLVDKAKDALDKLTGDNK</sequence>
<reference evidence="2 3" key="1">
    <citation type="submission" date="2018-06" db="EMBL/GenBank/DDBJ databases">
        <authorList>
            <consortium name="Pathogen Informatics"/>
            <person name="Doyle S."/>
        </authorList>
    </citation>
    <scope>NUCLEOTIDE SEQUENCE [LARGE SCALE GENOMIC DNA]</scope>
    <source>
        <strain evidence="3">NCTC 11048</strain>
    </source>
</reference>
<dbReference type="STRING" id="1141106.GCA_000308095_00045"/>
<evidence type="ECO:0000256" key="1">
    <source>
        <dbReference type="SAM" id="MobiDB-lite"/>
    </source>
</evidence>
<organism evidence="2 3">
    <name type="scientific">Staphylococcus intermedius NCTC 11048</name>
    <dbReference type="NCBI Taxonomy" id="1141106"/>
    <lineage>
        <taxon>Bacteria</taxon>
        <taxon>Bacillati</taxon>
        <taxon>Bacillota</taxon>
        <taxon>Bacilli</taxon>
        <taxon>Bacillales</taxon>
        <taxon>Staphylococcaceae</taxon>
        <taxon>Staphylococcus</taxon>
        <taxon>Staphylococcus intermedius group</taxon>
    </lineage>
</organism>
<accession>A0A380G8I9</accession>
<dbReference type="AlphaFoldDB" id="A0A380G8I9"/>
<feature type="compositionally biased region" description="Basic and acidic residues" evidence="1">
    <location>
        <begin position="24"/>
        <end position="53"/>
    </location>
</feature>
<keyword evidence="3" id="KW-1185">Reference proteome</keyword>
<protein>
    <submittedName>
        <fullName evidence="2">Uncharacterized protein</fullName>
    </submittedName>
</protein>
<dbReference type="Proteomes" id="UP000255549">
    <property type="component" value="Unassembled WGS sequence"/>
</dbReference>
<feature type="compositionally biased region" description="Basic and acidic residues" evidence="1">
    <location>
        <begin position="1"/>
        <end position="17"/>
    </location>
</feature>
<proteinExistence type="predicted"/>
<gene>
    <name evidence="2" type="ORF">NCTC11048_01628</name>
</gene>
<evidence type="ECO:0000313" key="2">
    <source>
        <dbReference type="EMBL" id="SUM46568.1"/>
    </source>
</evidence>